<evidence type="ECO:0000313" key="1">
    <source>
        <dbReference type="EMBL" id="VAW78494.1"/>
    </source>
</evidence>
<evidence type="ECO:0008006" key="2">
    <source>
        <dbReference type="Google" id="ProtNLM"/>
    </source>
</evidence>
<proteinExistence type="predicted"/>
<name>A0A3B0ZAS3_9ZZZZ</name>
<dbReference type="InterPro" id="IPR021457">
    <property type="entry name" value="DUF3108"/>
</dbReference>
<dbReference type="Pfam" id="PF11306">
    <property type="entry name" value="DUF3108"/>
    <property type="match status" value="1"/>
</dbReference>
<sequence>MLHYSHFRTLLLASTLLSVTSPGHAAADTKQPYPEFVAEYDAKANGFNVGSVTLSLKRDGHDKYLYQQESSSSGIATLLGNGDSLESSRWQLNDGHIRVLEYRSQRKGGDDDDNSHLLYDWDNSTVKNTGAGEHWEISLPDGALDRLVMQLAMLFDLRDGQTKFAYQVPRQGHIKTYRFILLGEEEIELTSGAYKTLKVGRTDDNRDHSWVWSAPELDYFPVRFLKKKRSGLKIELTLRKLDFVPFSENDSLEVEPLKP</sequence>
<dbReference type="AlphaFoldDB" id="A0A3B0ZAS3"/>
<organism evidence="1">
    <name type="scientific">hydrothermal vent metagenome</name>
    <dbReference type="NCBI Taxonomy" id="652676"/>
    <lineage>
        <taxon>unclassified sequences</taxon>
        <taxon>metagenomes</taxon>
        <taxon>ecological metagenomes</taxon>
    </lineage>
</organism>
<dbReference type="EMBL" id="UOFK01000156">
    <property type="protein sequence ID" value="VAW78494.1"/>
    <property type="molecule type" value="Genomic_DNA"/>
</dbReference>
<accession>A0A3B0ZAS3</accession>
<reference evidence="1" key="1">
    <citation type="submission" date="2018-06" db="EMBL/GenBank/DDBJ databases">
        <authorList>
            <person name="Zhirakovskaya E."/>
        </authorList>
    </citation>
    <scope>NUCLEOTIDE SEQUENCE</scope>
</reference>
<gene>
    <name evidence="1" type="ORF">MNBD_GAMMA13-1596</name>
</gene>
<protein>
    <recommendedName>
        <fullName evidence="2">DUF3108 domain-containing protein</fullName>
    </recommendedName>
</protein>